<reference evidence="2" key="1">
    <citation type="journal article" date="2017" name="Nature">
        <title>The sunflower genome provides insights into oil metabolism, flowering and Asterid evolution.</title>
        <authorList>
            <person name="Badouin H."/>
            <person name="Gouzy J."/>
            <person name="Grassa C.J."/>
            <person name="Murat F."/>
            <person name="Staton S.E."/>
            <person name="Cottret L."/>
            <person name="Lelandais-Briere C."/>
            <person name="Owens G.L."/>
            <person name="Carrere S."/>
            <person name="Mayjonade B."/>
            <person name="Legrand L."/>
            <person name="Gill N."/>
            <person name="Kane N.C."/>
            <person name="Bowers J.E."/>
            <person name="Hubner S."/>
            <person name="Bellec A."/>
            <person name="Berard A."/>
            <person name="Berges H."/>
            <person name="Blanchet N."/>
            <person name="Boniface M.C."/>
            <person name="Brunel D."/>
            <person name="Catrice O."/>
            <person name="Chaidir N."/>
            <person name="Claudel C."/>
            <person name="Donnadieu C."/>
            <person name="Faraut T."/>
            <person name="Fievet G."/>
            <person name="Helmstetter N."/>
            <person name="King M."/>
            <person name="Knapp S.J."/>
            <person name="Lai Z."/>
            <person name="Le Paslier M.C."/>
            <person name="Lippi Y."/>
            <person name="Lorenzon L."/>
            <person name="Mandel J.R."/>
            <person name="Marage G."/>
            <person name="Marchand G."/>
            <person name="Marquand E."/>
            <person name="Bret-Mestries E."/>
            <person name="Morien E."/>
            <person name="Nambeesan S."/>
            <person name="Nguyen T."/>
            <person name="Pegot-Espagnet P."/>
            <person name="Pouilly N."/>
            <person name="Raftis F."/>
            <person name="Sallet E."/>
            <person name="Schiex T."/>
            <person name="Thomas J."/>
            <person name="Vandecasteele C."/>
            <person name="Vares D."/>
            <person name="Vear F."/>
            <person name="Vautrin S."/>
            <person name="Crespi M."/>
            <person name="Mangin B."/>
            <person name="Burke J.M."/>
            <person name="Salse J."/>
            <person name="Munos S."/>
            <person name="Vincourt P."/>
            <person name="Rieseberg L.H."/>
            <person name="Langlade N.B."/>
        </authorList>
    </citation>
    <scope>NUCLEOTIDE SEQUENCE</scope>
    <source>
        <tissue evidence="2">Leaves</tissue>
    </source>
</reference>
<evidence type="ECO:0000313" key="2">
    <source>
        <dbReference type="EMBL" id="KAF5794806.1"/>
    </source>
</evidence>
<protein>
    <submittedName>
        <fullName evidence="2">Uncharacterized protein</fullName>
    </submittedName>
</protein>
<reference evidence="2" key="2">
    <citation type="submission" date="2020-06" db="EMBL/GenBank/DDBJ databases">
        <title>Helianthus annuus Genome sequencing and assembly Release 2.</title>
        <authorList>
            <person name="Gouzy J."/>
            <person name="Langlade N."/>
            <person name="Munos S."/>
        </authorList>
    </citation>
    <scope>NUCLEOTIDE SEQUENCE</scope>
    <source>
        <tissue evidence="2">Leaves</tissue>
    </source>
</reference>
<dbReference type="AlphaFoldDB" id="A0A9K3IE13"/>
<evidence type="ECO:0000256" key="1">
    <source>
        <dbReference type="SAM" id="Coils"/>
    </source>
</evidence>
<evidence type="ECO:0000313" key="3">
    <source>
        <dbReference type="Proteomes" id="UP000215914"/>
    </source>
</evidence>
<organism evidence="2 3">
    <name type="scientific">Helianthus annuus</name>
    <name type="common">Common sunflower</name>
    <dbReference type="NCBI Taxonomy" id="4232"/>
    <lineage>
        <taxon>Eukaryota</taxon>
        <taxon>Viridiplantae</taxon>
        <taxon>Streptophyta</taxon>
        <taxon>Embryophyta</taxon>
        <taxon>Tracheophyta</taxon>
        <taxon>Spermatophyta</taxon>
        <taxon>Magnoliopsida</taxon>
        <taxon>eudicotyledons</taxon>
        <taxon>Gunneridae</taxon>
        <taxon>Pentapetalae</taxon>
        <taxon>asterids</taxon>
        <taxon>campanulids</taxon>
        <taxon>Asterales</taxon>
        <taxon>Asteraceae</taxon>
        <taxon>Asteroideae</taxon>
        <taxon>Heliantheae alliance</taxon>
        <taxon>Heliantheae</taxon>
        <taxon>Helianthus</taxon>
    </lineage>
</organism>
<keyword evidence="3" id="KW-1185">Reference proteome</keyword>
<proteinExistence type="predicted"/>
<accession>A0A9K3IE13</accession>
<name>A0A9K3IE13_HELAN</name>
<keyword evidence="1" id="KW-0175">Coiled coil</keyword>
<dbReference type="EMBL" id="MNCJ02000323">
    <property type="protein sequence ID" value="KAF5794806.1"/>
    <property type="molecule type" value="Genomic_DNA"/>
</dbReference>
<feature type="coiled-coil region" evidence="1">
    <location>
        <begin position="33"/>
        <end position="74"/>
    </location>
</feature>
<dbReference type="Proteomes" id="UP000215914">
    <property type="component" value="Unassembled WGS sequence"/>
</dbReference>
<gene>
    <name evidence="2" type="ORF">HanXRQr2_Chr08g0332261</name>
</gene>
<comment type="caution">
    <text evidence="2">The sequence shown here is derived from an EMBL/GenBank/DDBJ whole genome shotgun (WGS) entry which is preliminary data.</text>
</comment>
<dbReference type="Gramene" id="mRNA:HanXRQr2_Chr08g0332261">
    <property type="protein sequence ID" value="mRNA:HanXRQr2_Chr08g0332261"/>
    <property type="gene ID" value="HanXRQr2_Chr08g0332261"/>
</dbReference>
<sequence>MKQKDDQHKEVMAKMEVSFENARVAYANIVAERDALKLEGADLKAQVEEMKGRKKEMEAENASLETKVEKLQATKVWMLSERAELLAKNIHKGPEMTAAVAAVNNAMSAVGINSGLHNGYIHALQKKTPFKDVLMLNRNAAEDLNTVVACFDTLKFPVVEDLPKLINAPLAEIKKALFFVGGGSLKK</sequence>